<feature type="site" description="Interaction with substrate tRNA" evidence="10">
    <location>
        <position position="109"/>
    </location>
</feature>
<comment type="catalytic activity">
    <reaction evidence="9 10 11">
        <text>adenosine(37) in tRNA + dimethylallyl diphosphate = N(6)-dimethylallyladenosine(37) in tRNA + diphosphate</text>
        <dbReference type="Rhea" id="RHEA:26482"/>
        <dbReference type="Rhea" id="RHEA-COMP:10162"/>
        <dbReference type="Rhea" id="RHEA-COMP:10375"/>
        <dbReference type="ChEBI" id="CHEBI:33019"/>
        <dbReference type="ChEBI" id="CHEBI:57623"/>
        <dbReference type="ChEBI" id="CHEBI:74411"/>
        <dbReference type="ChEBI" id="CHEBI:74415"/>
        <dbReference type="EC" id="2.5.1.75"/>
    </reaction>
</comment>
<evidence type="ECO:0000256" key="9">
    <source>
        <dbReference type="ARBA" id="ARBA00049563"/>
    </source>
</evidence>
<comment type="caution">
    <text evidence="14">The sequence shown here is derived from an EMBL/GenBank/DDBJ whole genome shotgun (WGS) entry which is preliminary data.</text>
</comment>
<keyword evidence="6 10" id="KW-0547">Nucleotide-binding</keyword>
<organism evidence="14 15">
    <name type="scientific">Candidatus Sherwoodlollariibacterium unditelluris</name>
    <dbReference type="NCBI Taxonomy" id="1974757"/>
    <lineage>
        <taxon>Bacteria</taxon>
        <taxon>Pseudomonadati</taxon>
        <taxon>Candidatus Omnitrophota</taxon>
        <taxon>Candidatus Sherwoodlollariibacterium</taxon>
    </lineage>
</organism>
<evidence type="ECO:0000256" key="11">
    <source>
        <dbReference type="RuleBase" id="RU003783"/>
    </source>
</evidence>
<dbReference type="Proteomes" id="UP000231292">
    <property type="component" value="Unassembled WGS sequence"/>
</dbReference>
<dbReference type="AlphaFoldDB" id="A0A2G9YKS9"/>
<feature type="binding site" evidence="10">
    <location>
        <begin position="18"/>
        <end position="25"/>
    </location>
    <ligand>
        <name>ATP</name>
        <dbReference type="ChEBI" id="CHEBI:30616"/>
    </ligand>
</feature>
<evidence type="ECO:0000256" key="1">
    <source>
        <dbReference type="ARBA" id="ARBA00001946"/>
    </source>
</evidence>
<feature type="region of interest" description="Interaction with substrate tRNA" evidence="10">
    <location>
        <begin position="43"/>
        <end position="46"/>
    </location>
</feature>
<dbReference type="EMBL" id="PCRK01000009">
    <property type="protein sequence ID" value="PIP19857.1"/>
    <property type="molecule type" value="Genomic_DNA"/>
</dbReference>
<dbReference type="InterPro" id="IPR039657">
    <property type="entry name" value="Dimethylallyltransferase"/>
</dbReference>
<dbReference type="NCBIfam" id="TIGR00174">
    <property type="entry name" value="miaA"/>
    <property type="match status" value="1"/>
</dbReference>
<feature type="site" description="Interaction with substrate tRNA" evidence="10">
    <location>
        <position position="131"/>
    </location>
</feature>
<keyword evidence="8 10" id="KW-0460">Magnesium</keyword>
<gene>
    <name evidence="10" type="primary">miaA</name>
    <name evidence="14" type="ORF">COX41_00535</name>
</gene>
<evidence type="ECO:0000313" key="14">
    <source>
        <dbReference type="EMBL" id="PIP19857.1"/>
    </source>
</evidence>
<comment type="function">
    <text evidence="2 10 12">Catalyzes the transfer of a dimethylallyl group onto the adenine at position 37 in tRNAs that read codons beginning with uridine, leading to the formation of N6-(dimethylallyl)adenosine (i(6)A).</text>
</comment>
<dbReference type="PANTHER" id="PTHR11088">
    <property type="entry name" value="TRNA DIMETHYLALLYLTRANSFERASE"/>
    <property type="match status" value="1"/>
</dbReference>
<accession>A0A2G9YKS9</accession>
<evidence type="ECO:0000256" key="13">
    <source>
        <dbReference type="RuleBase" id="RU003785"/>
    </source>
</evidence>
<dbReference type="GO" id="GO:0005524">
    <property type="term" value="F:ATP binding"/>
    <property type="evidence" value="ECO:0007669"/>
    <property type="project" value="UniProtKB-UniRule"/>
</dbReference>
<dbReference type="EC" id="2.5.1.75" evidence="10"/>
<feature type="binding site" evidence="10">
    <location>
        <begin position="20"/>
        <end position="25"/>
    </location>
    <ligand>
        <name>substrate</name>
    </ligand>
</feature>
<reference evidence="14 15" key="1">
    <citation type="submission" date="2017-09" db="EMBL/GenBank/DDBJ databases">
        <title>Depth-based differentiation of microbial function through sediment-hosted aquifers and enrichment of novel symbionts in the deep terrestrial subsurface.</title>
        <authorList>
            <person name="Probst A.J."/>
            <person name="Ladd B."/>
            <person name="Jarett J.K."/>
            <person name="Geller-Mcgrath D.E."/>
            <person name="Sieber C.M."/>
            <person name="Emerson J.B."/>
            <person name="Anantharaman K."/>
            <person name="Thomas B.C."/>
            <person name="Malmstrom R."/>
            <person name="Stieglmeier M."/>
            <person name="Klingl A."/>
            <person name="Woyke T."/>
            <person name="Ryan C.M."/>
            <person name="Banfield J.F."/>
        </authorList>
    </citation>
    <scope>NUCLEOTIDE SEQUENCE [LARGE SCALE GENOMIC DNA]</scope>
    <source>
        <strain evidence="14">CG23_combo_of_CG06-09_8_20_14_all_41_10</strain>
    </source>
</reference>
<keyword evidence="5 10" id="KW-0819">tRNA processing</keyword>
<dbReference type="GO" id="GO:0052381">
    <property type="term" value="F:tRNA dimethylallyltransferase activity"/>
    <property type="evidence" value="ECO:0007669"/>
    <property type="project" value="UniProtKB-UniRule"/>
</dbReference>
<evidence type="ECO:0000256" key="5">
    <source>
        <dbReference type="ARBA" id="ARBA00022694"/>
    </source>
</evidence>
<dbReference type="PANTHER" id="PTHR11088:SF60">
    <property type="entry name" value="TRNA DIMETHYLALLYLTRANSFERASE"/>
    <property type="match status" value="1"/>
</dbReference>
<evidence type="ECO:0000256" key="10">
    <source>
        <dbReference type="HAMAP-Rule" id="MF_00185"/>
    </source>
</evidence>
<name>A0A2G9YKS9_9BACT</name>
<comment type="similarity">
    <text evidence="3 10 13">Belongs to the IPP transferase family.</text>
</comment>
<dbReference type="InterPro" id="IPR027417">
    <property type="entry name" value="P-loop_NTPase"/>
</dbReference>
<dbReference type="FunFam" id="1.10.20.140:FF:000001">
    <property type="entry name" value="tRNA dimethylallyltransferase"/>
    <property type="match status" value="1"/>
</dbReference>
<evidence type="ECO:0000256" key="8">
    <source>
        <dbReference type="ARBA" id="ARBA00022842"/>
    </source>
</evidence>
<dbReference type="HAMAP" id="MF_00185">
    <property type="entry name" value="IPP_trans"/>
    <property type="match status" value="1"/>
</dbReference>
<dbReference type="InterPro" id="IPR018022">
    <property type="entry name" value="IPT"/>
</dbReference>
<evidence type="ECO:0000256" key="7">
    <source>
        <dbReference type="ARBA" id="ARBA00022840"/>
    </source>
</evidence>
<keyword evidence="7 10" id="KW-0067">ATP-binding</keyword>
<evidence type="ECO:0000256" key="12">
    <source>
        <dbReference type="RuleBase" id="RU003784"/>
    </source>
</evidence>
<evidence type="ECO:0000256" key="2">
    <source>
        <dbReference type="ARBA" id="ARBA00003213"/>
    </source>
</evidence>
<dbReference type="Pfam" id="PF01715">
    <property type="entry name" value="IPPT"/>
    <property type="match status" value="1"/>
</dbReference>
<comment type="subunit">
    <text evidence="10">Monomer.</text>
</comment>
<comment type="cofactor">
    <cofactor evidence="1 10">
        <name>Mg(2+)</name>
        <dbReference type="ChEBI" id="CHEBI:18420"/>
    </cofactor>
</comment>
<dbReference type="Gene3D" id="3.40.50.300">
    <property type="entry name" value="P-loop containing nucleotide triphosphate hydrolases"/>
    <property type="match status" value="1"/>
</dbReference>
<protein>
    <recommendedName>
        <fullName evidence="10">tRNA dimethylallyltransferase</fullName>
        <ecNumber evidence="10">2.5.1.75</ecNumber>
    </recommendedName>
    <alternativeName>
        <fullName evidence="10">Dimethylallyl diphosphate:tRNA dimethylallyltransferase</fullName>
        <shortName evidence="10">DMAPP:tRNA dimethylallyltransferase</shortName>
        <shortName evidence="10">DMATase</shortName>
    </alternativeName>
    <alternativeName>
        <fullName evidence="10">Isopentenyl-diphosphate:tRNA isopentenyltransferase</fullName>
        <shortName evidence="10">IPP transferase</shortName>
        <shortName evidence="10">IPPT</shortName>
        <shortName evidence="10">IPTase</shortName>
    </alternativeName>
</protein>
<dbReference type="GO" id="GO:0006400">
    <property type="term" value="P:tRNA modification"/>
    <property type="evidence" value="ECO:0007669"/>
    <property type="project" value="TreeGrafter"/>
</dbReference>
<evidence type="ECO:0000256" key="4">
    <source>
        <dbReference type="ARBA" id="ARBA00022679"/>
    </source>
</evidence>
<keyword evidence="4 10" id="KW-0808">Transferase</keyword>
<dbReference type="SUPFAM" id="SSF52540">
    <property type="entry name" value="P-loop containing nucleoside triphosphate hydrolases"/>
    <property type="match status" value="2"/>
</dbReference>
<comment type="caution">
    <text evidence="10">Lacks conserved residue(s) required for the propagation of feature annotation.</text>
</comment>
<sequence length="316" mass="36483">MPMAYRSILRKQIIFLVGPTAIGKTEVAVYLAKRIGAQIISSDSMQVYKGMNIITSKPKPALRKKIKHYLINTVPIARNYDVSSYRHDALKKVKEIIARGKVPIFVGGTGLYMSILVDGIFKGKVKDEDIRKKFYKIAQAKSSGYLYKRLKKVDPEASGKIHPNDTKRIIRALEVFEAAGKPISMLQKERHGLRDEYDVRIFCLNTERAKLYKRIDERVERMFKQGLINEVKKLLKRRLSETASCAIGIREVKGYLSGGYGLEEAKGMIKLNTRHYAKRQLTWFRKDKRIKWVNIKDKETPQSVAKRIHKLWRELS</sequence>
<evidence type="ECO:0000256" key="3">
    <source>
        <dbReference type="ARBA" id="ARBA00005842"/>
    </source>
</evidence>
<dbReference type="Gene3D" id="1.10.20.140">
    <property type="match status" value="1"/>
</dbReference>
<evidence type="ECO:0000256" key="6">
    <source>
        <dbReference type="ARBA" id="ARBA00022741"/>
    </source>
</evidence>
<evidence type="ECO:0000313" key="15">
    <source>
        <dbReference type="Proteomes" id="UP000231292"/>
    </source>
</evidence>
<proteinExistence type="inferred from homology"/>